<evidence type="ECO:0000313" key="4">
    <source>
        <dbReference type="Proteomes" id="UP000054549"/>
    </source>
</evidence>
<dbReference type="HOGENOM" id="CLU_000288_6_10_1"/>
<dbReference type="Proteomes" id="UP000054549">
    <property type="component" value="Unassembled WGS sequence"/>
</dbReference>
<reference evidence="3 4" key="1">
    <citation type="submission" date="2014-04" db="EMBL/GenBank/DDBJ databases">
        <title>Evolutionary Origins and Diversification of the Mycorrhizal Mutualists.</title>
        <authorList>
            <consortium name="DOE Joint Genome Institute"/>
            <consortium name="Mycorrhizal Genomics Consortium"/>
            <person name="Kohler A."/>
            <person name="Kuo A."/>
            <person name="Nagy L.G."/>
            <person name="Floudas D."/>
            <person name="Copeland A."/>
            <person name="Barry K.W."/>
            <person name="Cichocki N."/>
            <person name="Veneault-Fourrey C."/>
            <person name="LaButti K."/>
            <person name="Lindquist E.A."/>
            <person name="Lipzen A."/>
            <person name="Lundell T."/>
            <person name="Morin E."/>
            <person name="Murat C."/>
            <person name="Riley R."/>
            <person name="Ohm R."/>
            <person name="Sun H."/>
            <person name="Tunlid A."/>
            <person name="Henrissat B."/>
            <person name="Grigoriev I.V."/>
            <person name="Hibbett D.S."/>
            <person name="Martin F."/>
        </authorList>
    </citation>
    <scope>NUCLEOTIDE SEQUENCE [LARGE SCALE GENOMIC DNA]</scope>
    <source>
        <strain evidence="3 4">Koide BX008</strain>
    </source>
</reference>
<dbReference type="Gene3D" id="3.40.50.300">
    <property type="entry name" value="P-loop containing nucleotide triphosphate hydrolases"/>
    <property type="match status" value="1"/>
</dbReference>
<gene>
    <name evidence="3" type="ORF">M378DRAFT_50732</name>
</gene>
<dbReference type="InterPro" id="IPR027417">
    <property type="entry name" value="P-loop_NTPase"/>
</dbReference>
<dbReference type="PANTHER" id="PTHR10039:SF14">
    <property type="entry name" value="NACHT DOMAIN-CONTAINING PROTEIN"/>
    <property type="match status" value="1"/>
</dbReference>
<dbReference type="Pfam" id="PF24883">
    <property type="entry name" value="NPHP3_N"/>
    <property type="match status" value="1"/>
</dbReference>
<organism evidence="3 4">
    <name type="scientific">Amanita muscaria (strain Koide BX008)</name>
    <dbReference type="NCBI Taxonomy" id="946122"/>
    <lineage>
        <taxon>Eukaryota</taxon>
        <taxon>Fungi</taxon>
        <taxon>Dikarya</taxon>
        <taxon>Basidiomycota</taxon>
        <taxon>Agaricomycotina</taxon>
        <taxon>Agaricomycetes</taxon>
        <taxon>Agaricomycetidae</taxon>
        <taxon>Agaricales</taxon>
        <taxon>Pluteineae</taxon>
        <taxon>Amanitaceae</taxon>
        <taxon>Amanita</taxon>
    </lineage>
</organism>
<dbReference type="AlphaFoldDB" id="A0A0C2WIH1"/>
<evidence type="ECO:0000259" key="2">
    <source>
        <dbReference type="PROSITE" id="PS50837"/>
    </source>
</evidence>
<feature type="domain" description="NACHT" evidence="2">
    <location>
        <begin position="37"/>
        <end position="190"/>
    </location>
</feature>
<feature type="non-terminal residue" evidence="3">
    <location>
        <position position="267"/>
    </location>
</feature>
<dbReference type="OrthoDB" id="4760524at2759"/>
<evidence type="ECO:0000256" key="1">
    <source>
        <dbReference type="ARBA" id="ARBA00022737"/>
    </source>
</evidence>
<keyword evidence="4" id="KW-1185">Reference proteome</keyword>
<keyword evidence="1" id="KW-0677">Repeat</keyword>
<dbReference type="InterPro" id="IPR056884">
    <property type="entry name" value="NPHP3-like_N"/>
</dbReference>
<dbReference type="InterPro" id="IPR007111">
    <property type="entry name" value="NACHT_NTPase"/>
</dbReference>
<dbReference type="InParanoid" id="A0A0C2WIH1"/>
<accession>A0A0C2WIH1</accession>
<name>A0A0C2WIH1_AMAMK</name>
<dbReference type="PANTHER" id="PTHR10039">
    <property type="entry name" value="AMELOGENIN"/>
    <property type="match status" value="1"/>
</dbReference>
<protein>
    <recommendedName>
        <fullName evidence="2">NACHT domain-containing protein</fullName>
    </recommendedName>
</protein>
<dbReference type="EMBL" id="KN818459">
    <property type="protein sequence ID" value="KIL55938.1"/>
    <property type="molecule type" value="Genomic_DNA"/>
</dbReference>
<evidence type="ECO:0000313" key="3">
    <source>
        <dbReference type="EMBL" id="KIL55938.1"/>
    </source>
</evidence>
<dbReference type="PROSITE" id="PS50837">
    <property type="entry name" value="NACHT"/>
    <property type="match status" value="1"/>
</dbReference>
<dbReference type="STRING" id="946122.A0A0C2WIH1"/>
<feature type="non-terminal residue" evidence="3">
    <location>
        <position position="1"/>
    </location>
</feature>
<proteinExistence type="predicted"/>
<dbReference type="SUPFAM" id="SSF52540">
    <property type="entry name" value="P-loop containing nucleoside triphosphate hydrolases"/>
    <property type="match status" value="1"/>
</dbReference>
<sequence>ALHDSSAQDPIRTCIPGTRQHVIGALQRWFDDPNSERIFWLHGPIGVGKSAIAQTVAHTGGRDKVAATFFFFRSDPSRNDGCRLFTTLAWQLAISIPTIQHHISHALSIHPDLPIKDVETQFEELIVRPLLASTTSAMRMDSVVIIDGIDECLDDRLQQRILNVIGIAVKNPDFPLRFLISSRTEAHIEETINRFEPPILRIDLASLHDANSDVEHYLCSEFAHIAAERGLDPTWPGQEIVQRLVFRSAGQFLYATDVIRLVGDADD</sequence>